<sequence>MRFDFLPSTETSKELLWNLPCGTLQLRVHSTLNHVDHMIPEEVARSLLLPPTKSFSPVQKFKFWRTRKIFPQIVICIRIT</sequence>
<dbReference type="Proteomes" id="UP001607303">
    <property type="component" value="Unassembled WGS sequence"/>
</dbReference>
<organism evidence="1 2">
    <name type="scientific">Vespula maculifrons</name>
    <name type="common">Eastern yellow jacket</name>
    <name type="synonym">Wasp</name>
    <dbReference type="NCBI Taxonomy" id="7453"/>
    <lineage>
        <taxon>Eukaryota</taxon>
        <taxon>Metazoa</taxon>
        <taxon>Ecdysozoa</taxon>
        <taxon>Arthropoda</taxon>
        <taxon>Hexapoda</taxon>
        <taxon>Insecta</taxon>
        <taxon>Pterygota</taxon>
        <taxon>Neoptera</taxon>
        <taxon>Endopterygota</taxon>
        <taxon>Hymenoptera</taxon>
        <taxon>Apocrita</taxon>
        <taxon>Aculeata</taxon>
        <taxon>Vespoidea</taxon>
        <taxon>Vespidae</taxon>
        <taxon>Vespinae</taxon>
        <taxon>Vespula</taxon>
    </lineage>
</organism>
<evidence type="ECO:0000313" key="1">
    <source>
        <dbReference type="EMBL" id="KAL2722123.1"/>
    </source>
</evidence>
<protein>
    <submittedName>
        <fullName evidence="1">Uncharacterized protein</fullName>
    </submittedName>
</protein>
<comment type="caution">
    <text evidence="1">The sequence shown here is derived from an EMBL/GenBank/DDBJ whole genome shotgun (WGS) entry which is preliminary data.</text>
</comment>
<dbReference type="EMBL" id="JAYRBN010000116">
    <property type="protein sequence ID" value="KAL2722123.1"/>
    <property type="molecule type" value="Genomic_DNA"/>
</dbReference>
<gene>
    <name evidence="1" type="ORF">V1477_020943</name>
</gene>
<proteinExistence type="predicted"/>
<evidence type="ECO:0000313" key="2">
    <source>
        <dbReference type="Proteomes" id="UP001607303"/>
    </source>
</evidence>
<keyword evidence="2" id="KW-1185">Reference proteome</keyword>
<reference evidence="1 2" key="1">
    <citation type="journal article" date="2024" name="Ann. Entomol. Soc. Am.">
        <title>Genomic analyses of the southern and eastern yellowjacket wasps (Hymenoptera: Vespidae) reveal evolutionary signatures of social life.</title>
        <authorList>
            <person name="Catto M.A."/>
            <person name="Caine P.B."/>
            <person name="Orr S.E."/>
            <person name="Hunt B.G."/>
            <person name="Goodisman M.A.D."/>
        </authorList>
    </citation>
    <scope>NUCLEOTIDE SEQUENCE [LARGE SCALE GENOMIC DNA]</scope>
    <source>
        <strain evidence="1">232</strain>
        <tissue evidence="1">Head and thorax</tissue>
    </source>
</reference>
<accession>A0ABD2ANC4</accession>
<dbReference type="AlphaFoldDB" id="A0ABD2ANC4"/>
<name>A0ABD2ANC4_VESMC</name>